<dbReference type="SUPFAM" id="SSF51735">
    <property type="entry name" value="NAD(P)-binding Rossmann-fold domains"/>
    <property type="match status" value="1"/>
</dbReference>
<dbReference type="PRINTS" id="PR00080">
    <property type="entry name" value="SDRFAMILY"/>
</dbReference>
<dbReference type="PRINTS" id="PR00081">
    <property type="entry name" value="GDHRDH"/>
</dbReference>
<organism evidence="3 4">
    <name type="scientific">Streptomyces beijiangensis</name>
    <dbReference type="NCBI Taxonomy" id="163361"/>
    <lineage>
        <taxon>Bacteria</taxon>
        <taxon>Bacillati</taxon>
        <taxon>Actinomycetota</taxon>
        <taxon>Actinomycetes</taxon>
        <taxon>Kitasatosporales</taxon>
        <taxon>Streptomycetaceae</taxon>
        <taxon>Streptomyces</taxon>
    </lineage>
</organism>
<accession>A0A939F5G5</accession>
<protein>
    <submittedName>
        <fullName evidence="3">SDR family NAD(P)-dependent oxidoreductase</fullName>
    </submittedName>
</protein>
<keyword evidence="4" id="KW-1185">Reference proteome</keyword>
<dbReference type="Proteomes" id="UP000664167">
    <property type="component" value="Unassembled WGS sequence"/>
</dbReference>
<dbReference type="RefSeq" id="WP_206959797.1">
    <property type="nucleotide sequence ID" value="NZ_BAAAJJ010000008.1"/>
</dbReference>
<name>A0A939F5G5_9ACTN</name>
<dbReference type="GO" id="GO:0016491">
    <property type="term" value="F:oxidoreductase activity"/>
    <property type="evidence" value="ECO:0007669"/>
    <property type="project" value="UniProtKB-KW"/>
</dbReference>
<dbReference type="Pfam" id="PF00106">
    <property type="entry name" value="adh_short"/>
    <property type="match status" value="1"/>
</dbReference>
<dbReference type="InterPro" id="IPR036291">
    <property type="entry name" value="NAD(P)-bd_dom_sf"/>
</dbReference>
<dbReference type="AlphaFoldDB" id="A0A939F5G5"/>
<reference evidence="3" key="1">
    <citation type="submission" date="2021-03" db="EMBL/GenBank/DDBJ databases">
        <title>Streptomyces poriferae sp. nov., a novel marine sponge-derived Actinobacteria species with anti-MRSA activity.</title>
        <authorList>
            <person name="Sandoval-Powers M."/>
            <person name="Kralova S."/>
            <person name="Nguyen G.-S."/>
            <person name="Fawwal D."/>
            <person name="Degnes K."/>
            <person name="Klinkenberg G."/>
            <person name="Sletta H."/>
            <person name="Wentzel A."/>
            <person name="Liles M.R."/>
        </authorList>
    </citation>
    <scope>NUCLEOTIDE SEQUENCE</scope>
    <source>
        <strain evidence="3">DSM 41794</strain>
    </source>
</reference>
<evidence type="ECO:0000313" key="4">
    <source>
        <dbReference type="Proteomes" id="UP000664167"/>
    </source>
</evidence>
<dbReference type="PANTHER" id="PTHR43157:SF31">
    <property type="entry name" value="PHOSPHATIDYLINOSITOL-GLYCAN BIOSYNTHESIS CLASS F PROTEIN"/>
    <property type="match status" value="1"/>
</dbReference>
<comment type="caution">
    <text evidence="3">The sequence shown here is derived from an EMBL/GenBank/DDBJ whole genome shotgun (WGS) entry which is preliminary data.</text>
</comment>
<evidence type="ECO:0000256" key="2">
    <source>
        <dbReference type="RuleBase" id="RU000363"/>
    </source>
</evidence>
<keyword evidence="1" id="KW-0560">Oxidoreductase</keyword>
<dbReference type="EMBL" id="JAFLRJ010000020">
    <property type="protein sequence ID" value="MBO0510735.1"/>
    <property type="molecule type" value="Genomic_DNA"/>
</dbReference>
<evidence type="ECO:0000256" key="1">
    <source>
        <dbReference type="ARBA" id="ARBA00023002"/>
    </source>
</evidence>
<comment type="similarity">
    <text evidence="2">Belongs to the short-chain dehydrogenases/reductases (SDR) family.</text>
</comment>
<evidence type="ECO:0000313" key="3">
    <source>
        <dbReference type="EMBL" id="MBO0510735.1"/>
    </source>
</evidence>
<proteinExistence type="inferred from homology"/>
<dbReference type="InterPro" id="IPR002347">
    <property type="entry name" value="SDR_fam"/>
</dbReference>
<gene>
    <name evidence="3" type="ORF">J0695_02750</name>
</gene>
<dbReference type="Gene3D" id="3.40.50.720">
    <property type="entry name" value="NAD(P)-binding Rossmann-like Domain"/>
    <property type="match status" value="1"/>
</dbReference>
<sequence length="277" mass="29898">MNLSRAILITGATDGLGLALAERLAVDGADLILHGRNQAKLARIADQFAARGASRPRTVTADLADLDQVRRMAAEIRASVSRLDVLVNNAGIGGGQPDGRTRRTSADGHELRFAVNYLAGFLLTLELLPLLRASAPARIVNVASIGQHPLDFENLMLEHDYDGTRAYGQSKLAQITSGFELAARLPADEVTVNSLHPATYMPTKIVLAEIGHSIDTLDQGVTATHRLATDPALADTTGRFYDRTRDTRAHSQAYDGEARLRLWQASLELTKAESPLC</sequence>
<dbReference type="PANTHER" id="PTHR43157">
    <property type="entry name" value="PHOSPHATIDYLINOSITOL-GLYCAN BIOSYNTHESIS CLASS F PROTEIN-RELATED"/>
    <property type="match status" value="1"/>
</dbReference>